<dbReference type="GO" id="GO:0006450">
    <property type="term" value="P:regulation of translational fidelity"/>
    <property type="evidence" value="ECO:0007669"/>
    <property type="project" value="InterPro"/>
</dbReference>
<keyword evidence="1" id="KW-0648">Protein biosynthesis</keyword>
<keyword evidence="1" id="KW-0547">Nucleotide-binding</keyword>
<comment type="function">
    <text evidence="1">Allows the formation of correctly charged Asn-tRNA(Asn) or Gln-tRNA(Gln) through the transamidation of misacylated Asp-tRNA(Asn) or Glu-tRNA(Gln) in organisms which lack either or both of asparaginyl-tRNA or glutaminyl-tRNA synthetases. The reaction takes place in the presence of glutamine and ATP through an activated phospho-Asp-tRNA(Asn) or phospho-Glu-tRNA(Gln).</text>
</comment>
<name>A0A919A8V3_9ACTN</name>
<dbReference type="PANTHER" id="PTHR15004">
    <property type="entry name" value="GLUTAMYL-TRNA(GLN) AMIDOTRANSFERASE SUBUNIT C, MITOCHONDRIAL"/>
    <property type="match status" value="1"/>
</dbReference>
<evidence type="ECO:0000256" key="2">
    <source>
        <dbReference type="SAM" id="MobiDB-lite"/>
    </source>
</evidence>
<comment type="catalytic activity">
    <reaction evidence="1">
        <text>L-glutamyl-tRNA(Gln) + L-glutamine + ATP + H2O = L-glutaminyl-tRNA(Gln) + L-glutamate + ADP + phosphate + H(+)</text>
        <dbReference type="Rhea" id="RHEA:17521"/>
        <dbReference type="Rhea" id="RHEA-COMP:9681"/>
        <dbReference type="Rhea" id="RHEA-COMP:9684"/>
        <dbReference type="ChEBI" id="CHEBI:15377"/>
        <dbReference type="ChEBI" id="CHEBI:15378"/>
        <dbReference type="ChEBI" id="CHEBI:29985"/>
        <dbReference type="ChEBI" id="CHEBI:30616"/>
        <dbReference type="ChEBI" id="CHEBI:43474"/>
        <dbReference type="ChEBI" id="CHEBI:58359"/>
        <dbReference type="ChEBI" id="CHEBI:78520"/>
        <dbReference type="ChEBI" id="CHEBI:78521"/>
        <dbReference type="ChEBI" id="CHEBI:456216"/>
    </reaction>
</comment>
<dbReference type="InterPro" id="IPR036113">
    <property type="entry name" value="Asp/Glu-ADT_sf_sub_c"/>
</dbReference>
<feature type="compositionally biased region" description="Gly residues" evidence="2">
    <location>
        <begin position="1"/>
        <end position="12"/>
    </location>
</feature>
<keyword evidence="4" id="KW-1185">Reference proteome</keyword>
<feature type="region of interest" description="Disordered" evidence="2">
    <location>
        <begin position="84"/>
        <end position="136"/>
    </location>
</feature>
<dbReference type="SUPFAM" id="SSF141000">
    <property type="entry name" value="Glu-tRNAGln amidotransferase C subunit"/>
    <property type="match status" value="1"/>
</dbReference>
<dbReference type="GO" id="GO:0050567">
    <property type="term" value="F:glutaminyl-tRNA synthase (glutamine-hydrolyzing) activity"/>
    <property type="evidence" value="ECO:0007669"/>
    <property type="project" value="UniProtKB-UniRule"/>
</dbReference>
<reference evidence="3" key="1">
    <citation type="journal article" date="2014" name="Int. J. Syst. Evol. Microbiol.">
        <title>Complete genome sequence of Corynebacterium casei LMG S-19264T (=DSM 44701T), isolated from a smear-ripened cheese.</title>
        <authorList>
            <consortium name="US DOE Joint Genome Institute (JGI-PGF)"/>
            <person name="Walter F."/>
            <person name="Albersmeier A."/>
            <person name="Kalinowski J."/>
            <person name="Ruckert C."/>
        </authorList>
    </citation>
    <scope>NUCLEOTIDE SEQUENCE</scope>
    <source>
        <strain evidence="3">JCM 4784</strain>
    </source>
</reference>
<dbReference type="NCBIfam" id="TIGR00135">
    <property type="entry name" value="gatC"/>
    <property type="match status" value="1"/>
</dbReference>
<sequence length="136" mass="14597">MGGGWVGQGPGRQGAPVGAPPPDRIGRKSITLTPEDRCMPGITREEVAHLARLARLELQDEELDHFAGQLDDIIGAVARVSEVADQDVPPTSHPLPLTNVMRADEVRPSLTPEQALSGAPAQEQQRFKVPQILGED</sequence>
<keyword evidence="1" id="KW-0067">ATP-binding</keyword>
<proteinExistence type="inferred from homology"/>
<dbReference type="AlphaFoldDB" id="A0A919A8V3"/>
<dbReference type="Pfam" id="PF02686">
    <property type="entry name" value="GatC"/>
    <property type="match status" value="1"/>
</dbReference>
<gene>
    <name evidence="1" type="primary">gatC</name>
    <name evidence="3" type="ORF">GCM10018785_68790</name>
</gene>
<comment type="subunit">
    <text evidence="1">Heterotrimer of A, B and C subunits.</text>
</comment>
<reference evidence="3" key="2">
    <citation type="submission" date="2020-09" db="EMBL/GenBank/DDBJ databases">
        <authorList>
            <person name="Sun Q."/>
            <person name="Ohkuma M."/>
        </authorList>
    </citation>
    <scope>NUCLEOTIDE SEQUENCE</scope>
    <source>
        <strain evidence="3">JCM 4784</strain>
    </source>
</reference>
<dbReference type="GO" id="GO:0006412">
    <property type="term" value="P:translation"/>
    <property type="evidence" value="ECO:0007669"/>
    <property type="project" value="UniProtKB-UniRule"/>
</dbReference>
<comment type="similarity">
    <text evidence="1">Belongs to the GatC family.</text>
</comment>
<comment type="caution">
    <text evidence="3">The sequence shown here is derived from an EMBL/GenBank/DDBJ whole genome shotgun (WGS) entry which is preliminary data.</text>
</comment>
<comment type="catalytic activity">
    <reaction evidence="1">
        <text>L-aspartyl-tRNA(Asn) + L-glutamine + ATP + H2O = L-asparaginyl-tRNA(Asn) + L-glutamate + ADP + phosphate + 2 H(+)</text>
        <dbReference type="Rhea" id="RHEA:14513"/>
        <dbReference type="Rhea" id="RHEA-COMP:9674"/>
        <dbReference type="Rhea" id="RHEA-COMP:9677"/>
        <dbReference type="ChEBI" id="CHEBI:15377"/>
        <dbReference type="ChEBI" id="CHEBI:15378"/>
        <dbReference type="ChEBI" id="CHEBI:29985"/>
        <dbReference type="ChEBI" id="CHEBI:30616"/>
        <dbReference type="ChEBI" id="CHEBI:43474"/>
        <dbReference type="ChEBI" id="CHEBI:58359"/>
        <dbReference type="ChEBI" id="CHEBI:78515"/>
        <dbReference type="ChEBI" id="CHEBI:78516"/>
        <dbReference type="ChEBI" id="CHEBI:456216"/>
    </reaction>
</comment>
<organism evidence="3 4">
    <name type="scientific">Streptomyces longispororuber</name>
    <dbReference type="NCBI Taxonomy" id="68230"/>
    <lineage>
        <taxon>Bacteria</taxon>
        <taxon>Bacillati</taxon>
        <taxon>Actinomycetota</taxon>
        <taxon>Actinomycetes</taxon>
        <taxon>Kitasatosporales</taxon>
        <taxon>Streptomycetaceae</taxon>
        <taxon>Streptomyces</taxon>
    </lineage>
</organism>
<dbReference type="Proteomes" id="UP000608024">
    <property type="component" value="Unassembled WGS sequence"/>
</dbReference>
<dbReference type="GO" id="GO:0005524">
    <property type="term" value="F:ATP binding"/>
    <property type="evidence" value="ECO:0007669"/>
    <property type="project" value="UniProtKB-KW"/>
</dbReference>
<evidence type="ECO:0000313" key="3">
    <source>
        <dbReference type="EMBL" id="GHE92986.1"/>
    </source>
</evidence>
<accession>A0A919A8V3</accession>
<dbReference type="EC" id="6.3.5.-" evidence="1"/>
<dbReference type="GO" id="GO:0070681">
    <property type="term" value="P:glutaminyl-tRNAGln biosynthesis via transamidation"/>
    <property type="evidence" value="ECO:0007669"/>
    <property type="project" value="TreeGrafter"/>
</dbReference>
<feature type="region of interest" description="Disordered" evidence="2">
    <location>
        <begin position="1"/>
        <end position="35"/>
    </location>
</feature>
<dbReference type="PANTHER" id="PTHR15004:SF0">
    <property type="entry name" value="GLUTAMYL-TRNA(GLN) AMIDOTRANSFERASE SUBUNIT C, MITOCHONDRIAL"/>
    <property type="match status" value="1"/>
</dbReference>
<dbReference type="EMBL" id="BNBT01000185">
    <property type="protein sequence ID" value="GHE92986.1"/>
    <property type="molecule type" value="Genomic_DNA"/>
</dbReference>
<evidence type="ECO:0000313" key="4">
    <source>
        <dbReference type="Proteomes" id="UP000608024"/>
    </source>
</evidence>
<evidence type="ECO:0000256" key="1">
    <source>
        <dbReference type="HAMAP-Rule" id="MF_00122"/>
    </source>
</evidence>
<dbReference type="Gene3D" id="1.10.20.60">
    <property type="entry name" value="Glu-tRNAGln amidotransferase C subunit, N-terminal domain"/>
    <property type="match status" value="1"/>
</dbReference>
<dbReference type="InterPro" id="IPR003837">
    <property type="entry name" value="GatC"/>
</dbReference>
<protein>
    <recommendedName>
        <fullName evidence="1">Aspartyl/glutamyl-tRNA(Asn/Gln) amidotransferase subunit C</fullName>
        <shortName evidence="1">Asp/Glu-ADT subunit C</shortName>
        <ecNumber evidence="1">6.3.5.-</ecNumber>
    </recommendedName>
</protein>
<dbReference type="HAMAP" id="MF_00122">
    <property type="entry name" value="GatC"/>
    <property type="match status" value="1"/>
</dbReference>
<keyword evidence="1" id="KW-0436">Ligase</keyword>